<comment type="subcellular location">
    <subcellularLocation>
        <location evidence="2">Membrane</location>
        <topology evidence="2">Multi-pass membrane protein</topology>
    </subcellularLocation>
</comment>
<evidence type="ECO:0000256" key="1">
    <source>
        <dbReference type="ARBA" id="ARBA00003348"/>
    </source>
</evidence>
<dbReference type="PANTHER" id="PTHR10743">
    <property type="entry name" value="PROTEIN RER1"/>
    <property type="match status" value="1"/>
</dbReference>
<evidence type="ECO:0000256" key="4">
    <source>
        <dbReference type="ARBA" id="ARBA00014112"/>
    </source>
</evidence>
<comment type="similarity">
    <text evidence="3">Belongs to the RER1 family.</text>
</comment>
<reference evidence="8 9" key="1">
    <citation type="submission" date="2009-03" db="EMBL/GenBank/DDBJ databases">
        <authorList>
            <person name="Warren W."/>
            <person name="Ye L."/>
            <person name="Minx P."/>
            <person name="Worley K."/>
            <person name="Gibbs R."/>
            <person name="Wilson R.K."/>
        </authorList>
    </citation>
    <scope>NUCLEOTIDE SEQUENCE [LARGE SCALE GENOMIC DNA]</scope>
</reference>
<dbReference type="GO" id="GO:0006621">
    <property type="term" value="P:protein retention in ER lumen"/>
    <property type="evidence" value="ECO:0007669"/>
    <property type="project" value="TreeGrafter"/>
</dbReference>
<evidence type="ECO:0000256" key="6">
    <source>
        <dbReference type="ARBA" id="ARBA00022989"/>
    </source>
</evidence>
<keyword evidence="6" id="KW-1133">Transmembrane helix</keyword>
<sequence>LSYSMKGGENGNPGIQVYSFYREISYSYKTWSSKIMHRSPRWEDPLRLIFVFLVETYPDNTWVMVSQNLGDRHPKLYTPGTCPARDPDMFHPPPGPTLPSSRSWDGRPLLGRLSGQPWWHKPSEAIMVGLSASFFNSFLKIIFWPKIKMGVCAWFQLTLKTEKKHMVNPYRHIPRTHG</sequence>
<keyword evidence="9" id="KW-1185">Reference proteome</keyword>
<evidence type="ECO:0000256" key="7">
    <source>
        <dbReference type="ARBA" id="ARBA00023136"/>
    </source>
</evidence>
<comment type="function">
    <text evidence="1">Involved in the retrieval of endoplasmic reticulum membrane proteins from the early Golgi compartment.</text>
</comment>
<accession>A0A8I4A1S2</accession>
<organism evidence="8 9">
    <name type="scientific">Callithrix jacchus</name>
    <name type="common">White-tufted-ear marmoset</name>
    <name type="synonym">Simia Jacchus</name>
    <dbReference type="NCBI Taxonomy" id="9483"/>
    <lineage>
        <taxon>Eukaryota</taxon>
        <taxon>Metazoa</taxon>
        <taxon>Chordata</taxon>
        <taxon>Craniata</taxon>
        <taxon>Vertebrata</taxon>
        <taxon>Euteleostomi</taxon>
        <taxon>Mammalia</taxon>
        <taxon>Eutheria</taxon>
        <taxon>Euarchontoglires</taxon>
        <taxon>Primates</taxon>
        <taxon>Haplorrhini</taxon>
        <taxon>Platyrrhini</taxon>
        <taxon>Cebidae</taxon>
        <taxon>Callitrichinae</taxon>
        <taxon>Callithrix</taxon>
        <taxon>Callithrix</taxon>
    </lineage>
</organism>
<evidence type="ECO:0000256" key="5">
    <source>
        <dbReference type="ARBA" id="ARBA00022692"/>
    </source>
</evidence>
<dbReference type="GO" id="GO:0000139">
    <property type="term" value="C:Golgi membrane"/>
    <property type="evidence" value="ECO:0007669"/>
    <property type="project" value="TreeGrafter"/>
</dbReference>
<name>A0A8I4A1S2_CALJA</name>
<protein>
    <recommendedName>
        <fullName evidence="4">Protein RER1</fullName>
    </recommendedName>
</protein>
<proteinExistence type="inferred from homology"/>
<reference evidence="8" key="3">
    <citation type="submission" date="2025-09" db="UniProtKB">
        <authorList>
            <consortium name="Ensembl"/>
        </authorList>
    </citation>
    <scope>IDENTIFICATION</scope>
</reference>
<dbReference type="Pfam" id="PF03248">
    <property type="entry name" value="Rer1"/>
    <property type="match status" value="1"/>
</dbReference>
<keyword evidence="7" id="KW-0472">Membrane</keyword>
<dbReference type="InterPro" id="IPR004932">
    <property type="entry name" value="Rer1"/>
</dbReference>
<dbReference type="GO" id="GO:0005783">
    <property type="term" value="C:endoplasmic reticulum"/>
    <property type="evidence" value="ECO:0007669"/>
    <property type="project" value="GOC"/>
</dbReference>
<dbReference type="Proteomes" id="UP000008225">
    <property type="component" value="Chromosome 7"/>
</dbReference>
<dbReference type="Ensembl" id="ENSCJAT00000126187.1">
    <property type="protein sequence ID" value="ENSCJAP00000087400.1"/>
    <property type="gene ID" value="ENSCJAG00000081871.1"/>
</dbReference>
<dbReference type="PANTHER" id="PTHR10743:SF0">
    <property type="entry name" value="PROTEIN RER1"/>
    <property type="match status" value="1"/>
</dbReference>
<reference evidence="8" key="2">
    <citation type="submission" date="2025-08" db="UniProtKB">
        <authorList>
            <consortium name="Ensembl"/>
        </authorList>
    </citation>
    <scope>IDENTIFICATION</scope>
</reference>
<dbReference type="GO" id="GO:0006890">
    <property type="term" value="P:retrograde vesicle-mediated transport, Golgi to endoplasmic reticulum"/>
    <property type="evidence" value="ECO:0007669"/>
    <property type="project" value="TreeGrafter"/>
</dbReference>
<evidence type="ECO:0000256" key="2">
    <source>
        <dbReference type="ARBA" id="ARBA00004141"/>
    </source>
</evidence>
<evidence type="ECO:0000313" key="8">
    <source>
        <dbReference type="Ensembl" id="ENSCJAP00000087400.1"/>
    </source>
</evidence>
<evidence type="ECO:0000256" key="3">
    <source>
        <dbReference type="ARBA" id="ARBA00006070"/>
    </source>
</evidence>
<dbReference type="AlphaFoldDB" id="A0A8I4A1S2"/>
<keyword evidence="5" id="KW-0812">Transmembrane</keyword>
<evidence type="ECO:0000313" key="9">
    <source>
        <dbReference type="Proteomes" id="UP000008225"/>
    </source>
</evidence>